<dbReference type="Proteomes" id="UP000829364">
    <property type="component" value="Chromosome 6"/>
</dbReference>
<protein>
    <submittedName>
        <fullName evidence="1">Uncharacterized protein</fullName>
    </submittedName>
</protein>
<gene>
    <name evidence="1" type="ORF">JDV02_007141</name>
</gene>
<organism evidence="1 2">
    <name type="scientific">Purpureocillium takamizusanense</name>
    <dbReference type="NCBI Taxonomy" id="2060973"/>
    <lineage>
        <taxon>Eukaryota</taxon>
        <taxon>Fungi</taxon>
        <taxon>Dikarya</taxon>
        <taxon>Ascomycota</taxon>
        <taxon>Pezizomycotina</taxon>
        <taxon>Sordariomycetes</taxon>
        <taxon>Hypocreomycetidae</taxon>
        <taxon>Hypocreales</taxon>
        <taxon>Ophiocordycipitaceae</taxon>
        <taxon>Purpureocillium</taxon>
    </lineage>
</organism>
<dbReference type="EMBL" id="CP086359">
    <property type="protein sequence ID" value="UNI21124.1"/>
    <property type="molecule type" value="Genomic_DNA"/>
</dbReference>
<dbReference type="KEGG" id="ptkz:JDV02_007141"/>
<name>A0A9Q8VDQ8_9HYPO</name>
<evidence type="ECO:0000313" key="1">
    <source>
        <dbReference type="EMBL" id="UNI21124.1"/>
    </source>
</evidence>
<accession>A0A9Q8VDQ8</accession>
<dbReference type="GeneID" id="72069090"/>
<sequence length="100" mass="11000">MSAVDEGHRTCVSFLGADMAQTRKQKETAQLNWTQGVPARFTPWTGSQPRLVALSWMSSARFKPNLTEGLLQRRARLPRLGPRLGPGPGCLCPPPTEWAA</sequence>
<dbReference type="RefSeq" id="XP_047844605.1">
    <property type="nucleotide sequence ID" value="XM_047988607.1"/>
</dbReference>
<keyword evidence="2" id="KW-1185">Reference proteome</keyword>
<reference evidence="1" key="1">
    <citation type="submission" date="2021-11" db="EMBL/GenBank/DDBJ databases">
        <title>Purpureocillium_takamizusanense_genome.</title>
        <authorList>
            <person name="Nguyen N.-H."/>
        </authorList>
    </citation>
    <scope>NUCLEOTIDE SEQUENCE</scope>
    <source>
        <strain evidence="1">PT3</strain>
    </source>
</reference>
<evidence type="ECO:0000313" key="2">
    <source>
        <dbReference type="Proteomes" id="UP000829364"/>
    </source>
</evidence>
<proteinExistence type="predicted"/>
<dbReference type="AlphaFoldDB" id="A0A9Q8VDQ8"/>